<dbReference type="Gene3D" id="1.25.40.10">
    <property type="entry name" value="Tetratricopeptide repeat domain"/>
    <property type="match status" value="1"/>
</dbReference>
<keyword evidence="3" id="KW-1185">Reference proteome</keyword>
<dbReference type="AlphaFoldDB" id="A0A8T2U908"/>
<dbReference type="OrthoDB" id="1697319at2759"/>
<comment type="caution">
    <text evidence="2">The sequence shown here is derived from an EMBL/GenBank/DDBJ whole genome shotgun (WGS) entry which is preliminary data.</text>
</comment>
<dbReference type="Gene3D" id="1.10.1900.10">
    <property type="entry name" value="c-terminal domain of poly(a) binding protein"/>
    <property type="match status" value="1"/>
</dbReference>
<feature type="domain" description="PABC" evidence="1">
    <location>
        <begin position="123"/>
        <end position="185"/>
    </location>
</feature>
<dbReference type="SMART" id="SM00517">
    <property type="entry name" value="PolyA"/>
    <property type="match status" value="1"/>
</dbReference>
<reference evidence="2" key="1">
    <citation type="submission" date="2021-08" db="EMBL/GenBank/DDBJ databases">
        <title>WGS assembly of Ceratopteris richardii.</title>
        <authorList>
            <person name="Marchant D.B."/>
            <person name="Chen G."/>
            <person name="Jenkins J."/>
            <person name="Shu S."/>
            <person name="Leebens-Mack J."/>
            <person name="Grimwood J."/>
            <person name="Schmutz J."/>
            <person name="Soltis P."/>
            <person name="Soltis D."/>
            <person name="Chen Z.-H."/>
        </authorList>
    </citation>
    <scope>NUCLEOTIDE SEQUENCE</scope>
    <source>
        <strain evidence="2">Whitten #5841</strain>
        <tissue evidence="2">Leaf</tissue>
    </source>
</reference>
<proteinExistence type="predicted"/>
<gene>
    <name evidence="2" type="ORF">KP509_08G024400</name>
</gene>
<dbReference type="InterPro" id="IPR002004">
    <property type="entry name" value="PABP_HYD_C"/>
</dbReference>
<dbReference type="InterPro" id="IPR036053">
    <property type="entry name" value="PABP-dom"/>
</dbReference>
<dbReference type="SUPFAM" id="SSF63570">
    <property type="entry name" value="PABC (PABP) domain"/>
    <property type="match status" value="1"/>
</dbReference>
<accession>A0A8T2U908</accession>
<evidence type="ECO:0000313" key="2">
    <source>
        <dbReference type="EMBL" id="KAH7431000.1"/>
    </source>
</evidence>
<evidence type="ECO:0000259" key="1">
    <source>
        <dbReference type="PROSITE" id="PS51309"/>
    </source>
</evidence>
<dbReference type="PROSITE" id="PS51309">
    <property type="entry name" value="PABC"/>
    <property type="match status" value="1"/>
</dbReference>
<dbReference type="EMBL" id="CM035413">
    <property type="protein sequence ID" value="KAH7431000.1"/>
    <property type="molecule type" value="Genomic_DNA"/>
</dbReference>
<dbReference type="Pfam" id="PF00658">
    <property type="entry name" value="MLLE"/>
    <property type="match status" value="1"/>
</dbReference>
<dbReference type="InterPro" id="IPR011990">
    <property type="entry name" value="TPR-like_helical_dom_sf"/>
</dbReference>
<protein>
    <recommendedName>
        <fullName evidence="1">PABC domain-containing protein</fullName>
    </recommendedName>
</protein>
<organism evidence="2 3">
    <name type="scientific">Ceratopteris richardii</name>
    <name type="common">Triangle waterfern</name>
    <dbReference type="NCBI Taxonomy" id="49495"/>
    <lineage>
        <taxon>Eukaryota</taxon>
        <taxon>Viridiplantae</taxon>
        <taxon>Streptophyta</taxon>
        <taxon>Embryophyta</taxon>
        <taxon>Tracheophyta</taxon>
        <taxon>Polypodiopsida</taxon>
        <taxon>Polypodiidae</taxon>
        <taxon>Polypodiales</taxon>
        <taxon>Pteridineae</taxon>
        <taxon>Pteridaceae</taxon>
        <taxon>Parkerioideae</taxon>
        <taxon>Ceratopteris</taxon>
    </lineage>
</organism>
<dbReference type="Proteomes" id="UP000825935">
    <property type="component" value="Chromosome 8"/>
</dbReference>
<name>A0A8T2U908_CERRI</name>
<sequence>MFGKCNKPEKLIEVFDAIKEHDAVTWNTLISVFTNQGNGGQRALFIGKRIHALIANNSIAQDVVLGTAIWNMYAFLQQVMPLGANRPMCYSQASRDVTTTSVPGTNFEMGGVQVLPSDVGFMPRQALASALASTPPDQHRMMLGEQLYPLVDQIEHDHAGKVTGMLLDWKWISLRYCTSLNLLMP</sequence>
<evidence type="ECO:0000313" key="3">
    <source>
        <dbReference type="Proteomes" id="UP000825935"/>
    </source>
</evidence>
<dbReference type="GO" id="GO:0003723">
    <property type="term" value="F:RNA binding"/>
    <property type="evidence" value="ECO:0007669"/>
    <property type="project" value="InterPro"/>
</dbReference>